<dbReference type="InterPro" id="IPR001544">
    <property type="entry name" value="Aminotrans_IV"/>
</dbReference>
<accession>A0A8S1MLB4</accession>
<sequence>MDQFTTKVATRDDILQYLKNCAQNRKSRVVAMYNSDLDMLIEGNNQDLMVFPIDDRLANRAHGAMETGNVKNYRISSLDFHMNRLFRSAEIIGLKINLTKEQIKDKIHEMSYLAYKVLERENHPNLQDQILVLKIWVSTGIGDFDIYGCNKKSIVYAALYINGNVGDDSDKGVKEYIHLDMWTQPNYFSNAKTVNYLELATMADYSKVRGGYFGIKVDPQGYLLEGAISNVAFITKDNTFGYPPLSKTIRGNTLNKALKIVDSDLLSKNSIKEVKEIELNIKDIDQIVELFHLSNDHIIPILSVNDQIIGNGEIGPITKYLQEKLEIARSSVKLDTSGDIIKGFESLQ</sequence>
<gene>
    <name evidence="2" type="ORF">PPRIM_AZ9-3.1.T0550020</name>
</gene>
<evidence type="ECO:0000313" key="3">
    <source>
        <dbReference type="Proteomes" id="UP000688137"/>
    </source>
</evidence>
<dbReference type="Proteomes" id="UP000688137">
    <property type="component" value="Unassembled WGS sequence"/>
</dbReference>
<dbReference type="EMBL" id="CAJJDM010000055">
    <property type="protein sequence ID" value="CAD8075714.1"/>
    <property type="molecule type" value="Genomic_DNA"/>
</dbReference>
<comment type="caution">
    <text evidence="2">The sequence shown here is derived from an EMBL/GenBank/DDBJ whole genome shotgun (WGS) entry which is preliminary data.</text>
</comment>
<dbReference type="PANTHER" id="PTHR42743">
    <property type="entry name" value="AMINO-ACID AMINOTRANSFERASE"/>
    <property type="match status" value="1"/>
</dbReference>
<keyword evidence="3" id="KW-1185">Reference proteome</keyword>
<proteinExistence type="inferred from homology"/>
<organism evidence="2 3">
    <name type="scientific">Paramecium primaurelia</name>
    <dbReference type="NCBI Taxonomy" id="5886"/>
    <lineage>
        <taxon>Eukaryota</taxon>
        <taxon>Sar</taxon>
        <taxon>Alveolata</taxon>
        <taxon>Ciliophora</taxon>
        <taxon>Intramacronucleata</taxon>
        <taxon>Oligohymenophorea</taxon>
        <taxon>Peniculida</taxon>
        <taxon>Parameciidae</taxon>
        <taxon>Paramecium</taxon>
    </lineage>
</organism>
<evidence type="ECO:0008006" key="4">
    <source>
        <dbReference type="Google" id="ProtNLM"/>
    </source>
</evidence>
<dbReference type="Pfam" id="PF01063">
    <property type="entry name" value="Aminotran_4"/>
    <property type="match status" value="1"/>
</dbReference>
<evidence type="ECO:0000256" key="1">
    <source>
        <dbReference type="ARBA" id="ARBA00009320"/>
    </source>
</evidence>
<comment type="similarity">
    <text evidence="1">Belongs to the class-IV pyridoxal-phosphate-dependent aminotransferase family.</text>
</comment>
<reference evidence="2" key="1">
    <citation type="submission" date="2021-01" db="EMBL/GenBank/DDBJ databases">
        <authorList>
            <consortium name="Genoscope - CEA"/>
            <person name="William W."/>
        </authorList>
    </citation>
    <scope>NUCLEOTIDE SEQUENCE</scope>
</reference>
<dbReference type="OMA" id="ATMADYS"/>
<protein>
    <recommendedName>
        <fullName evidence="4">Branched-chain amino acid aminotransferase</fullName>
    </recommendedName>
</protein>
<name>A0A8S1MLB4_PARPR</name>
<evidence type="ECO:0000313" key="2">
    <source>
        <dbReference type="EMBL" id="CAD8075714.1"/>
    </source>
</evidence>
<dbReference type="AlphaFoldDB" id="A0A8S1MLB4"/>
<dbReference type="GO" id="GO:0019752">
    <property type="term" value="P:carboxylic acid metabolic process"/>
    <property type="evidence" value="ECO:0007669"/>
    <property type="project" value="TreeGrafter"/>
</dbReference>
<dbReference type="PANTHER" id="PTHR42743:SF11">
    <property type="entry name" value="AMINODEOXYCHORISMATE LYASE"/>
    <property type="match status" value="1"/>
</dbReference>
<dbReference type="GO" id="GO:0003824">
    <property type="term" value="F:catalytic activity"/>
    <property type="evidence" value="ECO:0007669"/>
    <property type="project" value="InterPro"/>
</dbReference>
<dbReference type="InterPro" id="IPR050571">
    <property type="entry name" value="Class-IV_PLP-Dep_Aminotrnsfr"/>
</dbReference>